<sequence>MKKIGVLSVLCILVLSTIVVSGYAEEDFRTLFEAQTENQSLSETFTGESKALGDGIAYSWATLDAEGNPSAIGVNFTELSLYGLPEGELTEYILPLPEEASAAAYDHIGIDWNPKGHEPQGIYDRPHFDVHFYMIGQKERDKITATEEDMANLSKDPEPEYVPEGYVSTPGGIPRMGAHWIDPTSPEFNEQPFEETFIYGFYDGEMVFVEPMVTIDFLKTKPELTKQLKLPKCYPTEAYYPTSYSIRYAENTEEYTVSLEGMTLR</sequence>
<dbReference type="CDD" id="cd11669">
    <property type="entry name" value="TTHB210-like"/>
    <property type="match status" value="1"/>
</dbReference>
<reference evidence="2 3" key="1">
    <citation type="submission" date="2014-07" db="EMBL/GenBank/DDBJ databases">
        <title>Methanogenic archaea and the global carbon cycle.</title>
        <authorList>
            <person name="Henriksen J.R."/>
            <person name="Luke J."/>
            <person name="Reinhart S."/>
            <person name="Benedict M.N."/>
            <person name="Youngblut N.D."/>
            <person name="Metcalf M.E."/>
            <person name="Whitaker R.J."/>
            <person name="Metcalf W.W."/>
        </authorList>
    </citation>
    <scope>NUCLEOTIDE SEQUENCE [LARGE SCALE GENOMIC DNA]</scope>
    <source>
        <strain evidence="2 3">HB-1</strain>
    </source>
</reference>
<gene>
    <name evidence="2" type="ORF">MSHOH_3408</name>
</gene>
<dbReference type="Proteomes" id="UP000033101">
    <property type="component" value="Chromosome"/>
</dbReference>
<evidence type="ECO:0000313" key="3">
    <source>
        <dbReference type="Proteomes" id="UP000033101"/>
    </source>
</evidence>
<dbReference type="STRING" id="1434110.MSHOH_3408"/>
<dbReference type="AlphaFoldDB" id="A0A0E3SFK7"/>
<dbReference type="Pfam" id="PF18197">
    <property type="entry name" value="TTHB210-like"/>
    <property type="match status" value="1"/>
</dbReference>
<dbReference type="RefSeq" id="WP_082089415.1">
    <property type="nucleotide sequence ID" value="NZ_CP009516.1"/>
</dbReference>
<name>A0A0E3SFK7_9EURY</name>
<feature type="domain" description="TTHB210-like" evidence="1">
    <location>
        <begin position="64"/>
        <end position="112"/>
    </location>
</feature>
<organism evidence="2 3">
    <name type="scientific">Methanosarcina horonobensis HB-1 = JCM 15518</name>
    <dbReference type="NCBI Taxonomy" id="1434110"/>
    <lineage>
        <taxon>Archaea</taxon>
        <taxon>Methanobacteriati</taxon>
        <taxon>Methanobacteriota</taxon>
        <taxon>Stenosarchaea group</taxon>
        <taxon>Methanomicrobia</taxon>
        <taxon>Methanosarcinales</taxon>
        <taxon>Methanosarcinaceae</taxon>
        <taxon>Methanosarcina</taxon>
    </lineage>
</organism>
<protein>
    <recommendedName>
        <fullName evidence="1">TTHB210-like domain-containing protein</fullName>
    </recommendedName>
</protein>
<dbReference type="PATRIC" id="fig|1434110.4.peg.4370"/>
<dbReference type="InterPro" id="IPR033786">
    <property type="entry name" value="TTHB210-like"/>
</dbReference>
<evidence type="ECO:0000259" key="1">
    <source>
        <dbReference type="Pfam" id="PF18197"/>
    </source>
</evidence>
<dbReference type="OrthoDB" id="185584at2157"/>
<accession>A0A0E3SFK7</accession>
<dbReference type="EMBL" id="CP009516">
    <property type="protein sequence ID" value="AKB79891.1"/>
    <property type="molecule type" value="Genomic_DNA"/>
</dbReference>
<proteinExistence type="predicted"/>
<evidence type="ECO:0000313" key="2">
    <source>
        <dbReference type="EMBL" id="AKB79891.1"/>
    </source>
</evidence>
<keyword evidence="3" id="KW-1185">Reference proteome</keyword>
<dbReference type="InterPro" id="IPR040832">
    <property type="entry name" value="TTHB210-like_dom"/>
</dbReference>
<dbReference type="GeneID" id="24832747"/>
<dbReference type="HOGENOM" id="CLU_070317_0_0_2"/>
<dbReference type="KEGG" id="mhor:MSHOH_3408"/>